<keyword evidence="3" id="KW-1185">Reference proteome</keyword>
<accession>A0ABQ7LIK3</accession>
<sequence>MFWDSGFFNVGKCRVLLCGELSSPVGELSGVPTSWCELGRARESVMREVHGGLVQCSCHRFLFKAGSLWWSGRAGIGGLVLAAVVSVPSFASPAMVISILIGLLGYVSFGCLSFGSFPVSVGEVHGKASSSWWLGELLSLIVECLCIQGAWTEQWFPLSRFEVPGFWSYRLAASSSDKCGLGAEVEGAGWRAIGSSGTSRPLTFTLRPSVGFSRRFLWAFGSGAISFCRQLVYEYR</sequence>
<protein>
    <submittedName>
        <fullName evidence="2">Uncharacterized protein</fullName>
    </submittedName>
</protein>
<organism evidence="2 3">
    <name type="scientific">Brassica rapa subsp. trilocularis</name>
    <dbReference type="NCBI Taxonomy" id="1813537"/>
    <lineage>
        <taxon>Eukaryota</taxon>
        <taxon>Viridiplantae</taxon>
        <taxon>Streptophyta</taxon>
        <taxon>Embryophyta</taxon>
        <taxon>Tracheophyta</taxon>
        <taxon>Spermatophyta</taxon>
        <taxon>Magnoliopsida</taxon>
        <taxon>eudicotyledons</taxon>
        <taxon>Gunneridae</taxon>
        <taxon>Pentapetalae</taxon>
        <taxon>rosids</taxon>
        <taxon>malvids</taxon>
        <taxon>Brassicales</taxon>
        <taxon>Brassicaceae</taxon>
        <taxon>Brassiceae</taxon>
        <taxon>Brassica</taxon>
    </lineage>
</organism>
<feature type="transmembrane region" description="Helical" evidence="1">
    <location>
        <begin position="70"/>
        <end position="91"/>
    </location>
</feature>
<evidence type="ECO:0000313" key="3">
    <source>
        <dbReference type="Proteomes" id="UP000823674"/>
    </source>
</evidence>
<reference evidence="2 3" key="1">
    <citation type="submission" date="2021-03" db="EMBL/GenBank/DDBJ databases">
        <authorList>
            <person name="King G.J."/>
            <person name="Bancroft I."/>
            <person name="Baten A."/>
            <person name="Bloomfield J."/>
            <person name="Borpatragohain P."/>
            <person name="He Z."/>
            <person name="Irish N."/>
            <person name="Irwin J."/>
            <person name="Liu K."/>
            <person name="Mauleon R.P."/>
            <person name="Moore J."/>
            <person name="Morris R."/>
            <person name="Ostergaard L."/>
            <person name="Wang B."/>
            <person name="Wells R."/>
        </authorList>
    </citation>
    <scope>NUCLEOTIDE SEQUENCE [LARGE SCALE GENOMIC DNA]</scope>
    <source>
        <strain evidence="2">R-o-18</strain>
        <tissue evidence="2">Leaf</tissue>
    </source>
</reference>
<feature type="transmembrane region" description="Helical" evidence="1">
    <location>
        <begin position="97"/>
        <end position="119"/>
    </location>
</feature>
<keyword evidence="1" id="KW-0812">Transmembrane</keyword>
<keyword evidence="1" id="KW-0472">Membrane</keyword>
<keyword evidence="1" id="KW-1133">Transmembrane helix</keyword>
<proteinExistence type="predicted"/>
<name>A0ABQ7LIK3_BRACM</name>
<dbReference type="EMBL" id="JADBGQ010000008">
    <property type="protein sequence ID" value="KAG5385071.1"/>
    <property type="molecule type" value="Genomic_DNA"/>
</dbReference>
<gene>
    <name evidence="2" type="primary">A09g513400.1_BraROA</name>
    <name evidence="2" type="ORF">IGI04_036541</name>
</gene>
<comment type="caution">
    <text evidence="2">The sequence shown here is derived from an EMBL/GenBank/DDBJ whole genome shotgun (WGS) entry which is preliminary data.</text>
</comment>
<dbReference type="Proteomes" id="UP000823674">
    <property type="component" value="Chromosome A09"/>
</dbReference>
<evidence type="ECO:0000256" key="1">
    <source>
        <dbReference type="SAM" id="Phobius"/>
    </source>
</evidence>
<evidence type="ECO:0000313" key="2">
    <source>
        <dbReference type="EMBL" id="KAG5385071.1"/>
    </source>
</evidence>